<evidence type="ECO:0000313" key="2">
    <source>
        <dbReference type="Proteomes" id="UP000007100"/>
    </source>
</evidence>
<name>F0IY54_ACIMA</name>
<dbReference type="Proteomes" id="UP000007100">
    <property type="component" value="Chromosome"/>
</dbReference>
<dbReference type="AlphaFoldDB" id="F0IY54"/>
<dbReference type="EMBL" id="AP012035">
    <property type="protein sequence ID" value="BAJ80714.1"/>
    <property type="molecule type" value="Genomic_DNA"/>
</dbReference>
<gene>
    <name evidence="1" type="ordered locus">ACMV_13670</name>
</gene>
<dbReference type="KEGG" id="amv:ACMV_13670"/>
<proteinExistence type="predicted"/>
<keyword evidence="2" id="KW-1185">Reference proteome</keyword>
<dbReference type="OrthoDB" id="7239790at2"/>
<evidence type="ECO:0000313" key="1">
    <source>
        <dbReference type="EMBL" id="BAJ80714.1"/>
    </source>
</evidence>
<accession>F0IY54</accession>
<reference evidence="1 2" key="1">
    <citation type="submission" date="2010-12" db="EMBL/GenBank/DDBJ databases">
        <title>Whole genome sequence of Acidiphilium multivorum AIU301.</title>
        <authorList>
            <person name="Narita-Yamada S."/>
            <person name="Nakamura S."/>
            <person name="Ito N."/>
            <person name="Takarada H."/>
            <person name="Katano Y."/>
            <person name="Nakazawa H."/>
            <person name="Hosoyama A."/>
            <person name="Yamada R."/>
            <person name="Fujita N."/>
        </authorList>
    </citation>
    <scope>NUCLEOTIDE SEQUENCE [LARGE SCALE GENOMIC DNA]</scope>
    <source>
        <strain evidence="2">DSM 11245 / JCM 8867 / AIU301</strain>
    </source>
</reference>
<sequence>MNNSRAPAGIRTQVNALIERAGRKSWAARIERLHDEAASSPRYGRLVALRHAAEFAAEKVARDLPLAPVDHVLAARVAALEPLAAGLDDAGRVRFEAALAAALEDDGTLIPLLHLHDTAERHRAMGFEVAFAGLEDGASFDLLATREGAAVEIACDTLSAEAGRLVHRAAWMRLMDRIDPDLQTWLSAHPGRYLLKMTLPRGLREAGTDGTEALAELHRRINFMLASARRSDHDEAAVLRLDPLMLAAAQASENGLMNRLRHEFGPEANLAVTGDGQGVFVLAARAGSENEVAVAMRNRLAALAPSRLTGTRPGILAMFIEDTDRLEWRLLREQLALEGEARQFLTFPEARPVVAVTCTSRIELCAVDGADALRFRNPTHPAGKLPALAPAVLSVC</sequence>
<dbReference type="HOGENOM" id="CLU_695642_0_0_5"/>
<protein>
    <submittedName>
        <fullName evidence="1">Uncharacterized protein</fullName>
    </submittedName>
</protein>
<organism evidence="1 2">
    <name type="scientific">Acidiphilium multivorum (strain DSM 11245 / JCM 8867 / NBRC 100883 / AIU 301)</name>
    <dbReference type="NCBI Taxonomy" id="926570"/>
    <lineage>
        <taxon>Bacteria</taxon>
        <taxon>Pseudomonadati</taxon>
        <taxon>Pseudomonadota</taxon>
        <taxon>Alphaproteobacteria</taxon>
        <taxon>Acetobacterales</taxon>
        <taxon>Acidocellaceae</taxon>
        <taxon>Acidiphilium</taxon>
    </lineage>
</organism>
<dbReference type="RefSeq" id="WP_007422033.1">
    <property type="nucleotide sequence ID" value="NC_015186.1"/>
</dbReference>